<keyword evidence="3 5" id="KW-1133">Transmembrane helix</keyword>
<gene>
    <name evidence="6" type="ORF">GQF03_06015</name>
</gene>
<dbReference type="PROSITE" id="PS50244">
    <property type="entry name" value="S5A_REDUCTASE"/>
    <property type="match status" value="1"/>
</dbReference>
<keyword evidence="2 5" id="KW-0812">Transmembrane</keyword>
<feature type="transmembrane region" description="Helical" evidence="5">
    <location>
        <begin position="84"/>
        <end position="117"/>
    </location>
</feature>
<evidence type="ECO:0000256" key="5">
    <source>
        <dbReference type="SAM" id="Phobius"/>
    </source>
</evidence>
<comment type="subcellular location">
    <subcellularLocation>
        <location evidence="1">Endomembrane system</location>
        <topology evidence="1">Multi-pass membrane protein</topology>
    </subcellularLocation>
</comment>
<keyword evidence="7" id="KW-1185">Reference proteome</keyword>
<dbReference type="Proteomes" id="UP000445696">
    <property type="component" value="Unassembled WGS sequence"/>
</dbReference>
<dbReference type="Gene3D" id="1.20.120.1630">
    <property type="match status" value="1"/>
</dbReference>
<sequence>MPPPLCFFAFLVAGILLNSDWTEGRLANAYLTIIGGLIAIISLIYLIISALKHKAAGSNVEPWKPTTTIITDGVYKYSRNPIYVAMAVVYAGVAIAAGSWLALLFLPLCLLFIRYYVIAREEAYLEEKFGKEYLDYKARVRRWL</sequence>
<evidence type="ECO:0000256" key="3">
    <source>
        <dbReference type="ARBA" id="ARBA00022989"/>
    </source>
</evidence>
<protein>
    <submittedName>
        <fullName evidence="6">DUF1295 domain-containing protein</fullName>
    </submittedName>
</protein>
<name>A0A845MER3_9PROT</name>
<evidence type="ECO:0000313" key="6">
    <source>
        <dbReference type="EMBL" id="MZR21880.1"/>
    </source>
</evidence>
<comment type="caution">
    <text evidence="6">The sequence shown here is derived from an EMBL/GenBank/DDBJ whole genome shotgun (WGS) entry which is preliminary data.</text>
</comment>
<evidence type="ECO:0000256" key="4">
    <source>
        <dbReference type="ARBA" id="ARBA00023136"/>
    </source>
</evidence>
<dbReference type="OrthoDB" id="9811969at2"/>
<feature type="transmembrane region" description="Helical" evidence="5">
    <location>
        <begin position="29"/>
        <end position="48"/>
    </location>
</feature>
<dbReference type="AlphaFoldDB" id="A0A845MER3"/>
<proteinExistence type="predicted"/>
<dbReference type="PANTHER" id="PTHR43847:SF1">
    <property type="entry name" value="BLL3993 PROTEIN"/>
    <property type="match status" value="1"/>
</dbReference>
<evidence type="ECO:0000256" key="1">
    <source>
        <dbReference type="ARBA" id="ARBA00004127"/>
    </source>
</evidence>
<accession>A0A845MER3</accession>
<dbReference type="InterPro" id="IPR052527">
    <property type="entry name" value="Metal_cation-efflux_comp"/>
</dbReference>
<keyword evidence="4 5" id="KW-0472">Membrane</keyword>
<dbReference type="Pfam" id="PF04191">
    <property type="entry name" value="PEMT"/>
    <property type="match status" value="1"/>
</dbReference>
<dbReference type="EMBL" id="WTVA01000002">
    <property type="protein sequence ID" value="MZR21880.1"/>
    <property type="molecule type" value="Genomic_DNA"/>
</dbReference>
<dbReference type="GO" id="GO:0012505">
    <property type="term" value="C:endomembrane system"/>
    <property type="evidence" value="ECO:0007669"/>
    <property type="project" value="UniProtKB-SubCell"/>
</dbReference>
<dbReference type="InterPro" id="IPR007318">
    <property type="entry name" value="Phopholipid_MeTrfase"/>
</dbReference>
<reference evidence="6 7" key="1">
    <citation type="journal article" date="2014" name="Int. J. Syst. Evol. Microbiol.">
        <title>Sneathiella chungangensis sp. nov., isolated from a marine sand, and emended description of the genus Sneathiella.</title>
        <authorList>
            <person name="Siamphan C."/>
            <person name="Kim H."/>
            <person name="Lee J.S."/>
            <person name="Kim W."/>
        </authorList>
    </citation>
    <scope>NUCLEOTIDE SEQUENCE [LARGE SCALE GENOMIC DNA]</scope>
    <source>
        <strain evidence="6 7">KCTC 32476</strain>
    </source>
</reference>
<evidence type="ECO:0000313" key="7">
    <source>
        <dbReference type="Proteomes" id="UP000445696"/>
    </source>
</evidence>
<dbReference type="PANTHER" id="PTHR43847">
    <property type="entry name" value="BLL3993 PROTEIN"/>
    <property type="match status" value="1"/>
</dbReference>
<evidence type="ECO:0000256" key="2">
    <source>
        <dbReference type="ARBA" id="ARBA00022692"/>
    </source>
</evidence>
<organism evidence="6 7">
    <name type="scientific">Sneathiella chungangensis</name>
    <dbReference type="NCBI Taxonomy" id="1418234"/>
    <lineage>
        <taxon>Bacteria</taxon>
        <taxon>Pseudomonadati</taxon>
        <taxon>Pseudomonadota</taxon>
        <taxon>Alphaproteobacteria</taxon>
        <taxon>Sneathiellales</taxon>
        <taxon>Sneathiellaceae</taxon>
        <taxon>Sneathiella</taxon>
    </lineage>
</organism>